<proteinExistence type="predicted"/>
<dbReference type="Proteomes" id="UP000600101">
    <property type="component" value="Unassembled WGS sequence"/>
</dbReference>
<dbReference type="PANTHER" id="PTHR36455">
    <property type="match status" value="1"/>
</dbReference>
<comment type="caution">
    <text evidence="1">The sequence shown here is derived from an EMBL/GenBank/DDBJ whole genome shotgun (WGS) entry which is preliminary data.</text>
</comment>
<evidence type="ECO:0000313" key="1">
    <source>
        <dbReference type="EMBL" id="MBC4019335.1"/>
    </source>
</evidence>
<dbReference type="InterPro" id="IPR008878">
    <property type="entry name" value="Transposase_IS66_Orf2"/>
</dbReference>
<keyword evidence="2" id="KW-1185">Reference proteome</keyword>
<sequence>RQVQEALGQDPFSGQLFVFRGRRGDLVKALWWDGQGLVLYAKARHRGLAKIDWQSTFAMAAYNLVRLPKLLGAAPS</sequence>
<protein>
    <submittedName>
        <fullName evidence="1">IS66 family insertion sequence element accessory protein TnpB</fullName>
    </submittedName>
</protein>
<name>A0A9X0R5I0_9PROT</name>
<dbReference type="PANTHER" id="PTHR36455:SF1">
    <property type="entry name" value="BLR8292 PROTEIN"/>
    <property type="match status" value="1"/>
</dbReference>
<dbReference type="AlphaFoldDB" id="A0A9X0R5I0"/>
<organism evidence="1 2">
    <name type="scientific">Siccirubricoccus deserti</name>
    <dbReference type="NCBI Taxonomy" id="2013562"/>
    <lineage>
        <taxon>Bacteria</taxon>
        <taxon>Pseudomonadati</taxon>
        <taxon>Pseudomonadota</taxon>
        <taxon>Alphaproteobacteria</taxon>
        <taxon>Acetobacterales</taxon>
        <taxon>Roseomonadaceae</taxon>
        <taxon>Siccirubricoccus</taxon>
    </lineage>
</organism>
<dbReference type="RefSeq" id="WP_186774043.1">
    <property type="nucleotide sequence ID" value="NZ_JACOMF010000175.1"/>
</dbReference>
<evidence type="ECO:0000313" key="2">
    <source>
        <dbReference type="Proteomes" id="UP000600101"/>
    </source>
</evidence>
<dbReference type="Pfam" id="PF05717">
    <property type="entry name" value="TnpB_IS66"/>
    <property type="match status" value="1"/>
</dbReference>
<dbReference type="EMBL" id="JACOMF010000175">
    <property type="protein sequence ID" value="MBC4019335.1"/>
    <property type="molecule type" value="Genomic_DNA"/>
</dbReference>
<feature type="non-terminal residue" evidence="1">
    <location>
        <position position="1"/>
    </location>
</feature>
<accession>A0A9X0R5I0</accession>
<dbReference type="NCBIfam" id="NF033819">
    <property type="entry name" value="IS66_TnpB"/>
    <property type="match status" value="1"/>
</dbReference>
<gene>
    <name evidence="1" type="primary">tnpB</name>
    <name evidence="1" type="ORF">H7965_29475</name>
</gene>
<reference evidence="1" key="1">
    <citation type="submission" date="2020-08" db="EMBL/GenBank/DDBJ databases">
        <authorList>
            <person name="Hu Y."/>
            <person name="Nguyen S.V."/>
            <person name="Li F."/>
            <person name="Fanning S."/>
        </authorList>
    </citation>
    <scope>NUCLEOTIDE SEQUENCE</scope>
    <source>
        <strain evidence="1">SYSU D8009</strain>
    </source>
</reference>